<feature type="domain" description="Core Histone H2A/H2B/H3" evidence="4">
    <location>
        <begin position="36"/>
        <end position="82"/>
    </location>
</feature>
<dbReference type="Gene3D" id="1.10.20.10">
    <property type="entry name" value="Histone, subunit A"/>
    <property type="match status" value="1"/>
</dbReference>
<reference evidence="5 6" key="1">
    <citation type="submission" date="2018-10" db="EMBL/GenBank/DDBJ databases">
        <authorList>
            <person name="Ekblom R."/>
            <person name="Jareborg N."/>
        </authorList>
    </citation>
    <scope>NUCLEOTIDE SEQUENCE [LARGE SCALE GENOMIC DNA]</scope>
    <source>
        <tissue evidence="5">Muscle</tissue>
    </source>
</reference>
<sequence length="88" mass="9498">QTSVATKATHKSAPSTARAKNLQHYSPGTVVLHNPHFQGAATGTLQEASKAYLVTLSEDTNLCAIHAKRVTVIPEDIQLAHRRHGECD</sequence>
<dbReference type="AlphaFoldDB" id="A0A9X9LWK9"/>
<evidence type="ECO:0000256" key="1">
    <source>
        <dbReference type="ARBA" id="ARBA00010343"/>
    </source>
</evidence>
<keyword evidence="2" id="KW-0488">Methylation</keyword>
<dbReference type="Pfam" id="PF00125">
    <property type="entry name" value="Histone"/>
    <property type="match status" value="1"/>
</dbReference>
<evidence type="ECO:0000259" key="4">
    <source>
        <dbReference type="Pfam" id="PF00125"/>
    </source>
</evidence>
<feature type="region of interest" description="Disordered" evidence="3">
    <location>
        <begin position="1"/>
        <end position="24"/>
    </location>
</feature>
<feature type="non-terminal residue" evidence="5">
    <location>
        <position position="88"/>
    </location>
</feature>
<dbReference type="InterPro" id="IPR000164">
    <property type="entry name" value="Histone_H3/CENP-A"/>
</dbReference>
<dbReference type="SMART" id="SM00428">
    <property type="entry name" value="H3"/>
    <property type="match status" value="1"/>
</dbReference>
<keyword evidence="6" id="KW-1185">Reference proteome</keyword>
<dbReference type="GO" id="GO:0003677">
    <property type="term" value="F:DNA binding"/>
    <property type="evidence" value="ECO:0007669"/>
    <property type="project" value="InterPro"/>
</dbReference>
<organism evidence="5 6">
    <name type="scientific">Gulo gulo</name>
    <name type="common">Wolverine</name>
    <name type="synonym">Gluton</name>
    <dbReference type="NCBI Taxonomy" id="48420"/>
    <lineage>
        <taxon>Eukaryota</taxon>
        <taxon>Metazoa</taxon>
        <taxon>Chordata</taxon>
        <taxon>Craniata</taxon>
        <taxon>Vertebrata</taxon>
        <taxon>Euteleostomi</taxon>
        <taxon>Mammalia</taxon>
        <taxon>Eutheria</taxon>
        <taxon>Laurasiatheria</taxon>
        <taxon>Carnivora</taxon>
        <taxon>Caniformia</taxon>
        <taxon>Musteloidea</taxon>
        <taxon>Mustelidae</taxon>
        <taxon>Guloninae</taxon>
        <taxon>Gulo</taxon>
    </lineage>
</organism>
<protein>
    <recommendedName>
        <fullName evidence="4">Core Histone H2A/H2B/H3 domain-containing protein</fullName>
    </recommendedName>
</protein>
<accession>A0A9X9LWK9</accession>
<name>A0A9X9LWK9_GULGU</name>
<dbReference type="InterPro" id="IPR009072">
    <property type="entry name" value="Histone-fold"/>
</dbReference>
<dbReference type="GO" id="GO:0000786">
    <property type="term" value="C:nucleosome"/>
    <property type="evidence" value="ECO:0007669"/>
    <property type="project" value="InterPro"/>
</dbReference>
<dbReference type="InterPro" id="IPR007125">
    <property type="entry name" value="H2A/H2B/H3"/>
</dbReference>
<comment type="caution">
    <text evidence="5">The sequence shown here is derived from an EMBL/GenBank/DDBJ whole genome shotgun (WGS) entry which is preliminary data.</text>
</comment>
<evidence type="ECO:0000313" key="6">
    <source>
        <dbReference type="Proteomes" id="UP000269945"/>
    </source>
</evidence>
<evidence type="ECO:0000313" key="5">
    <source>
        <dbReference type="EMBL" id="VCW98136.1"/>
    </source>
</evidence>
<dbReference type="EMBL" id="CYRY02024444">
    <property type="protein sequence ID" value="VCW98136.1"/>
    <property type="molecule type" value="Genomic_DNA"/>
</dbReference>
<proteinExistence type="inferred from homology"/>
<comment type="similarity">
    <text evidence="1">Belongs to the histone H3 family.</text>
</comment>
<evidence type="ECO:0000256" key="3">
    <source>
        <dbReference type="SAM" id="MobiDB-lite"/>
    </source>
</evidence>
<evidence type="ECO:0000256" key="2">
    <source>
        <dbReference type="ARBA" id="ARBA00022481"/>
    </source>
</evidence>
<dbReference type="GO" id="GO:0030527">
    <property type="term" value="F:structural constituent of chromatin"/>
    <property type="evidence" value="ECO:0007669"/>
    <property type="project" value="InterPro"/>
</dbReference>
<dbReference type="SUPFAM" id="SSF47113">
    <property type="entry name" value="Histone-fold"/>
    <property type="match status" value="1"/>
</dbReference>
<dbReference type="Proteomes" id="UP000269945">
    <property type="component" value="Unassembled WGS sequence"/>
</dbReference>
<gene>
    <name evidence="5" type="ORF">BN2614_LOCUS1</name>
</gene>
<dbReference type="GO" id="GO:0046982">
    <property type="term" value="F:protein heterodimerization activity"/>
    <property type="evidence" value="ECO:0007669"/>
    <property type="project" value="InterPro"/>
</dbReference>
<dbReference type="PANTHER" id="PTHR11426">
    <property type="entry name" value="HISTONE H3"/>
    <property type="match status" value="1"/>
</dbReference>